<dbReference type="EMBL" id="JTHE03000006">
    <property type="protein sequence ID" value="MCM1981432.1"/>
    <property type="molecule type" value="Genomic_DNA"/>
</dbReference>
<proteinExistence type="predicted"/>
<dbReference type="GO" id="GO:0005886">
    <property type="term" value="C:plasma membrane"/>
    <property type="evidence" value="ECO:0007669"/>
    <property type="project" value="UniProtKB-SubCell"/>
</dbReference>
<dbReference type="Proteomes" id="UP000031561">
    <property type="component" value="Unassembled WGS sequence"/>
</dbReference>
<feature type="transmembrane region" description="Helical" evidence="6">
    <location>
        <begin position="64"/>
        <end position="84"/>
    </location>
</feature>
<evidence type="ECO:0000256" key="2">
    <source>
        <dbReference type="ARBA" id="ARBA00022475"/>
    </source>
</evidence>
<comment type="caution">
    <text evidence="7">The sequence shown here is derived from an EMBL/GenBank/DDBJ whole genome shotgun (WGS) entry which is preliminary data.</text>
</comment>
<dbReference type="PANTHER" id="PTHR33931:SF2">
    <property type="entry name" value="HOLIN-LIKE PROTEIN CIDA"/>
    <property type="match status" value="1"/>
</dbReference>
<evidence type="ECO:0000256" key="4">
    <source>
        <dbReference type="ARBA" id="ARBA00022989"/>
    </source>
</evidence>
<sequence>MDFLNGMTLLLVYQLMGEISVLLLKIPVPGPVMGMILLFLTLLGQNTWLGHPQPAALKSSAEVLLSHLSLLFVPAGAGVVVYINQIIEEWLPITIALSLSTILTLGTTALIMQGINHMVSKWRKASV</sequence>
<evidence type="ECO:0000256" key="6">
    <source>
        <dbReference type="SAM" id="Phobius"/>
    </source>
</evidence>
<name>A0ABD4SZE3_9CYAN</name>
<gene>
    <name evidence="7" type="ORF">QQ91_0001115</name>
</gene>
<protein>
    <submittedName>
        <fullName evidence="7">CidA/LrgA family protein</fullName>
    </submittedName>
</protein>
<dbReference type="Pfam" id="PF03788">
    <property type="entry name" value="LrgA"/>
    <property type="match status" value="1"/>
</dbReference>
<organism evidence="7 8">
    <name type="scientific">Lyngbya confervoides BDU141951</name>
    <dbReference type="NCBI Taxonomy" id="1574623"/>
    <lineage>
        <taxon>Bacteria</taxon>
        <taxon>Bacillati</taxon>
        <taxon>Cyanobacteriota</taxon>
        <taxon>Cyanophyceae</taxon>
        <taxon>Oscillatoriophycideae</taxon>
        <taxon>Oscillatoriales</taxon>
        <taxon>Microcoleaceae</taxon>
        <taxon>Lyngbya</taxon>
    </lineage>
</organism>
<evidence type="ECO:0000256" key="3">
    <source>
        <dbReference type="ARBA" id="ARBA00022692"/>
    </source>
</evidence>
<evidence type="ECO:0000256" key="1">
    <source>
        <dbReference type="ARBA" id="ARBA00004651"/>
    </source>
</evidence>
<keyword evidence="3 6" id="KW-0812">Transmembrane</keyword>
<keyword evidence="5 6" id="KW-0472">Membrane</keyword>
<feature type="transmembrane region" description="Helical" evidence="6">
    <location>
        <begin position="20"/>
        <end position="43"/>
    </location>
</feature>
<dbReference type="AlphaFoldDB" id="A0ABD4SZE3"/>
<dbReference type="PANTHER" id="PTHR33931">
    <property type="entry name" value="HOLIN-LIKE PROTEIN CIDA-RELATED"/>
    <property type="match status" value="1"/>
</dbReference>
<evidence type="ECO:0000313" key="7">
    <source>
        <dbReference type="EMBL" id="MCM1981432.1"/>
    </source>
</evidence>
<keyword evidence="2" id="KW-1003">Cell membrane</keyword>
<dbReference type="RefSeq" id="WP_166283764.1">
    <property type="nucleotide sequence ID" value="NZ_JTHE03000006.1"/>
</dbReference>
<feature type="transmembrane region" description="Helical" evidence="6">
    <location>
        <begin position="90"/>
        <end position="112"/>
    </location>
</feature>
<accession>A0ABD4SZE3</accession>
<dbReference type="InterPro" id="IPR005538">
    <property type="entry name" value="LrgA/CidA"/>
</dbReference>
<comment type="subcellular location">
    <subcellularLocation>
        <location evidence="1">Cell membrane</location>
        <topology evidence="1">Multi-pass membrane protein</topology>
    </subcellularLocation>
</comment>
<reference evidence="7 8" key="1">
    <citation type="journal article" date="2015" name="Genome Announc.">
        <title>Draft Genome Sequence of Filamentous Marine Cyanobacterium Lyngbya confervoides Strain BDU141951.</title>
        <authorList>
            <person name="Chandrababunaidu M.M."/>
            <person name="Sen D."/>
            <person name="Tripathy S."/>
        </authorList>
    </citation>
    <scope>NUCLEOTIDE SEQUENCE [LARGE SCALE GENOMIC DNA]</scope>
    <source>
        <strain evidence="7 8">BDU141951</strain>
    </source>
</reference>
<keyword evidence="8" id="KW-1185">Reference proteome</keyword>
<evidence type="ECO:0000313" key="8">
    <source>
        <dbReference type="Proteomes" id="UP000031561"/>
    </source>
</evidence>
<keyword evidence="4 6" id="KW-1133">Transmembrane helix</keyword>
<evidence type="ECO:0000256" key="5">
    <source>
        <dbReference type="ARBA" id="ARBA00023136"/>
    </source>
</evidence>